<dbReference type="GO" id="GO:0005778">
    <property type="term" value="C:peroxisomal membrane"/>
    <property type="evidence" value="ECO:0007669"/>
    <property type="project" value="UniProtKB-SubCell"/>
</dbReference>
<evidence type="ECO:0000256" key="11">
    <source>
        <dbReference type="ARBA" id="ARBA00022771"/>
    </source>
</evidence>
<dbReference type="Pfam" id="PF04757">
    <property type="entry name" value="Pex2_Pex12"/>
    <property type="match status" value="1"/>
</dbReference>
<evidence type="ECO:0000256" key="6">
    <source>
        <dbReference type="ARBA" id="ARBA00022448"/>
    </source>
</evidence>
<evidence type="ECO:0000256" key="2">
    <source>
        <dbReference type="ARBA" id="ARBA00004585"/>
    </source>
</evidence>
<keyword evidence="17" id="KW-0576">Peroxisome</keyword>
<dbReference type="OMA" id="YCDVVQL"/>
<keyword evidence="16" id="KW-0472">Membrane</keyword>
<evidence type="ECO:0000256" key="12">
    <source>
        <dbReference type="ARBA" id="ARBA00022786"/>
    </source>
</evidence>
<keyword evidence="8" id="KW-0808">Transferase</keyword>
<evidence type="ECO:0000313" key="20">
    <source>
        <dbReference type="Proteomes" id="UP000694380"/>
    </source>
</evidence>
<dbReference type="AlphaFoldDB" id="A0A8C3PBJ4"/>
<keyword evidence="12" id="KW-0833">Ubl conjugation pathway</keyword>
<keyword evidence="14" id="KW-0653">Protein transport</keyword>
<dbReference type="Gene3D" id="3.30.40.10">
    <property type="entry name" value="Zinc/RING finger domain, C3HC4 (zinc finger)"/>
    <property type="match status" value="1"/>
</dbReference>
<dbReference type="GO" id="GO:0000209">
    <property type="term" value="P:protein polyubiquitination"/>
    <property type="evidence" value="ECO:0007669"/>
    <property type="project" value="Ensembl"/>
</dbReference>
<evidence type="ECO:0000256" key="4">
    <source>
        <dbReference type="ARBA" id="ARBA00008704"/>
    </source>
</evidence>
<dbReference type="InterPro" id="IPR006845">
    <property type="entry name" value="Pex_N"/>
</dbReference>
<dbReference type="InterPro" id="IPR025654">
    <property type="entry name" value="PEX2/10"/>
</dbReference>
<dbReference type="CDD" id="cd16527">
    <property type="entry name" value="RING-HC_PEX10"/>
    <property type="match status" value="1"/>
</dbReference>
<name>A0A8C3PBJ4_CHRPI</name>
<dbReference type="InterPro" id="IPR001841">
    <property type="entry name" value="Znf_RING"/>
</dbReference>
<keyword evidence="20" id="KW-1185">Reference proteome</keyword>
<dbReference type="Pfam" id="PF13639">
    <property type="entry name" value="zf-RING_2"/>
    <property type="match status" value="1"/>
</dbReference>
<dbReference type="Ensembl" id="ENSCPBT00000035827.1">
    <property type="protein sequence ID" value="ENSCPBP00000030437.1"/>
    <property type="gene ID" value="ENSCPBG00000021422.1"/>
</dbReference>
<dbReference type="GO" id="GO:0016562">
    <property type="term" value="P:protein import into peroxisome matrix, receptor recycling"/>
    <property type="evidence" value="ECO:0007669"/>
    <property type="project" value="Ensembl"/>
</dbReference>
<dbReference type="GO" id="GO:0006513">
    <property type="term" value="P:protein monoubiquitination"/>
    <property type="evidence" value="ECO:0007669"/>
    <property type="project" value="Ensembl"/>
</dbReference>
<reference evidence="19" key="3">
    <citation type="submission" date="2025-09" db="UniProtKB">
        <authorList>
            <consortium name="Ensembl"/>
        </authorList>
    </citation>
    <scope>IDENTIFICATION</scope>
</reference>
<reference evidence="19" key="2">
    <citation type="submission" date="2025-08" db="UniProtKB">
        <authorList>
            <consortium name="Ensembl"/>
        </authorList>
    </citation>
    <scope>IDENTIFICATION</scope>
</reference>
<dbReference type="GO" id="GO:0044721">
    <property type="term" value="P:protein import into peroxisome matrix, substrate release"/>
    <property type="evidence" value="ECO:0007669"/>
    <property type="project" value="Ensembl"/>
</dbReference>
<dbReference type="FunFam" id="3.30.40.10:FF:000332">
    <property type="entry name" value="Peroxisome biogenesis factor 10"/>
    <property type="match status" value="1"/>
</dbReference>
<dbReference type="GO" id="GO:0043335">
    <property type="term" value="P:protein unfolding"/>
    <property type="evidence" value="ECO:0007669"/>
    <property type="project" value="Ensembl"/>
</dbReference>
<evidence type="ECO:0000256" key="16">
    <source>
        <dbReference type="ARBA" id="ARBA00023136"/>
    </source>
</evidence>
<dbReference type="GO" id="GO:0000425">
    <property type="term" value="P:pexophagy"/>
    <property type="evidence" value="ECO:0007669"/>
    <property type="project" value="Ensembl"/>
</dbReference>
<dbReference type="InterPro" id="IPR013083">
    <property type="entry name" value="Znf_RING/FYVE/PHD"/>
</dbReference>
<keyword evidence="9" id="KW-0812">Transmembrane</keyword>
<comment type="subcellular location">
    <subcellularLocation>
        <location evidence="2">Peroxisome membrane</location>
        <topology evidence="2">Multi-pass membrane protein</topology>
    </subcellularLocation>
</comment>
<dbReference type="PROSITE" id="PS50089">
    <property type="entry name" value="ZF_RING_2"/>
    <property type="match status" value="1"/>
</dbReference>
<evidence type="ECO:0000256" key="9">
    <source>
        <dbReference type="ARBA" id="ARBA00022692"/>
    </source>
</evidence>
<dbReference type="EC" id="2.3.2.27" evidence="5"/>
<evidence type="ECO:0000256" key="13">
    <source>
        <dbReference type="ARBA" id="ARBA00022833"/>
    </source>
</evidence>
<evidence type="ECO:0000256" key="7">
    <source>
        <dbReference type="ARBA" id="ARBA00022593"/>
    </source>
</evidence>
<comment type="catalytic activity">
    <reaction evidence="1">
        <text>S-ubiquitinyl-[E2 ubiquitin-conjugating enzyme]-L-cysteine + [acceptor protein]-L-lysine = [E2 ubiquitin-conjugating enzyme]-L-cysteine + N(6)-ubiquitinyl-[acceptor protein]-L-lysine.</text>
        <dbReference type="EC" id="2.3.2.27"/>
    </reaction>
</comment>
<keyword evidence="6" id="KW-0813">Transport</keyword>
<keyword evidence="11" id="KW-0863">Zinc-finger</keyword>
<dbReference type="GeneTree" id="ENSGT00510000048446"/>
<reference evidence="19" key="1">
    <citation type="journal article" date="2015" name="Genome Biol. Evol.">
        <title>Physical Mapping and Refinement of the Painted Turtle Genome (Chrysemys picta) Inform Amniote Genome Evolution and Challenge Turtle-Bird Chromosomal Conservation.</title>
        <authorList>
            <person name="Badenhorst D."/>
            <person name="Hillier L.W."/>
            <person name="Literman R."/>
            <person name="Montiel E.E."/>
            <person name="Radhakrishnan S."/>
            <person name="Shen Y."/>
            <person name="Minx P."/>
            <person name="Janes D.E."/>
            <person name="Warren W.C."/>
            <person name="Edwards S.V."/>
            <person name="Valenzuela N."/>
        </authorList>
    </citation>
    <scope>NUCLEOTIDE SEQUENCE [LARGE SCALE GENOMIC DNA]</scope>
</reference>
<evidence type="ECO:0000313" key="19">
    <source>
        <dbReference type="Ensembl" id="ENSCPBP00000030437.1"/>
    </source>
</evidence>
<evidence type="ECO:0000256" key="1">
    <source>
        <dbReference type="ARBA" id="ARBA00000900"/>
    </source>
</evidence>
<evidence type="ECO:0000256" key="5">
    <source>
        <dbReference type="ARBA" id="ARBA00012483"/>
    </source>
</evidence>
<evidence type="ECO:0000256" key="15">
    <source>
        <dbReference type="ARBA" id="ARBA00022989"/>
    </source>
</evidence>
<keyword evidence="7" id="KW-0962">Peroxisome biogenesis</keyword>
<proteinExistence type="inferred from homology"/>
<comment type="similarity">
    <text evidence="4">Belongs to the pex2/pex10/pex12 family.</text>
</comment>
<protein>
    <recommendedName>
        <fullName evidence="5">RING-type E3 ubiquitin transferase</fullName>
        <ecNumber evidence="5">2.3.2.27</ecNumber>
    </recommendedName>
</protein>
<dbReference type="PANTHER" id="PTHR23350">
    <property type="entry name" value="PEROXISOME ASSEMBLY PROTEIN 10"/>
    <property type="match status" value="1"/>
</dbReference>
<dbReference type="Proteomes" id="UP000694380">
    <property type="component" value="Chromosome 24"/>
</dbReference>
<organism evidence="19 20">
    <name type="scientific">Chrysemys picta bellii</name>
    <name type="common">Western painted turtle</name>
    <name type="synonym">Emys bellii</name>
    <dbReference type="NCBI Taxonomy" id="8478"/>
    <lineage>
        <taxon>Eukaryota</taxon>
        <taxon>Metazoa</taxon>
        <taxon>Chordata</taxon>
        <taxon>Craniata</taxon>
        <taxon>Vertebrata</taxon>
        <taxon>Euteleostomi</taxon>
        <taxon>Archelosauria</taxon>
        <taxon>Testudinata</taxon>
        <taxon>Testudines</taxon>
        <taxon>Cryptodira</taxon>
        <taxon>Durocryptodira</taxon>
        <taxon>Testudinoidea</taxon>
        <taxon>Emydidae</taxon>
        <taxon>Chrysemys</taxon>
    </lineage>
</organism>
<evidence type="ECO:0000256" key="10">
    <source>
        <dbReference type="ARBA" id="ARBA00022723"/>
    </source>
</evidence>
<dbReference type="SUPFAM" id="SSF57850">
    <property type="entry name" value="RING/U-box"/>
    <property type="match status" value="1"/>
</dbReference>
<dbReference type="GO" id="GO:0008270">
    <property type="term" value="F:zinc ion binding"/>
    <property type="evidence" value="ECO:0007669"/>
    <property type="project" value="UniProtKB-KW"/>
</dbReference>
<comment type="pathway">
    <text evidence="3">Protein modification; protein ubiquitination.</text>
</comment>
<comment type="function">
    <text evidence="18">E3 ubiquitin-protein ligase component of a retrotranslocation channel required for peroxisome organization by mediating export of the PEX5 receptor from peroxisomes to the cytosol, thereby promoting PEX5 recycling. The retrotranslocation channel is composed of PEX2, PEX10 and PEX12; each subunit contributing transmembrane segments that coassemble into an open channel that specifically allows the passage of PEX5 through the peroxisomal membrane. PEX10 also regulates PEX5 recycling by acting as a E3 ubiquitin-protein ligase. When PEX5 recycling is compromised, PEX10 catalyzes polyubiquitination of PEX5 during its passage through the retrotranslocation channel, leading to its degradation.</text>
</comment>
<dbReference type="GO" id="GO:0061630">
    <property type="term" value="F:ubiquitin protein ligase activity"/>
    <property type="evidence" value="ECO:0007669"/>
    <property type="project" value="UniProtKB-EC"/>
</dbReference>
<evidence type="ECO:0000256" key="14">
    <source>
        <dbReference type="ARBA" id="ARBA00022927"/>
    </source>
</evidence>
<keyword evidence="15" id="KW-1133">Transmembrane helix</keyword>
<dbReference type="SMART" id="SM00184">
    <property type="entry name" value="RING"/>
    <property type="match status" value="1"/>
</dbReference>
<keyword evidence="13" id="KW-0862">Zinc</keyword>
<sequence length="359" mass="41310">MLVAYVIFVTLRTADGGRERERFFLFLSPPPPPPLRMPLAPAGPAHLVRCGQKDELYRSGLRSGAGAALHGLAGTKKWLEWRKEIELLSDVAYFSLTTLSGYQTLGEEYVNIVQVDSSKKRIPSLLRRAILISLHTVLPYLLDKGLIHLEHELQTETGGSRTLQSNGLRGRTLVRSWVQKQVGRLTEQQKKTLLQTVYVLKQCIPLLRRLHLAVFYINGLFYHISKRITGISYLRVPGLRGDDQSVRSSYKLLGIVSLLHLVLTVGVQIYSFQQRQRARQEWKLHRNLSYPKNQTEEKSVVRSSRCTLCLEKRRHATAIPCGHLFCWECITEWCNTKAECPLCREKFHPQKLIYLRHYR</sequence>
<gene>
    <name evidence="19" type="primary">PEX10</name>
</gene>
<dbReference type="PROSITE" id="PS00518">
    <property type="entry name" value="ZF_RING_1"/>
    <property type="match status" value="1"/>
</dbReference>
<dbReference type="GO" id="GO:0034614">
    <property type="term" value="P:cellular response to reactive oxygen species"/>
    <property type="evidence" value="ECO:0007669"/>
    <property type="project" value="Ensembl"/>
</dbReference>
<dbReference type="InterPro" id="IPR017907">
    <property type="entry name" value="Znf_RING_CS"/>
</dbReference>
<keyword evidence="10" id="KW-0479">Metal-binding</keyword>
<dbReference type="PANTHER" id="PTHR23350:SF0">
    <property type="entry name" value="PEROXISOME BIOGENESIS FACTOR 10"/>
    <property type="match status" value="1"/>
</dbReference>
<evidence type="ECO:0000256" key="8">
    <source>
        <dbReference type="ARBA" id="ARBA00022679"/>
    </source>
</evidence>
<evidence type="ECO:0000256" key="3">
    <source>
        <dbReference type="ARBA" id="ARBA00004906"/>
    </source>
</evidence>
<evidence type="ECO:0000256" key="18">
    <source>
        <dbReference type="ARBA" id="ARBA00045271"/>
    </source>
</evidence>
<dbReference type="OrthoDB" id="6270329at2759"/>
<accession>A0A8C3PBJ4</accession>
<evidence type="ECO:0000256" key="17">
    <source>
        <dbReference type="ARBA" id="ARBA00023140"/>
    </source>
</evidence>